<comment type="caution">
    <text evidence="2">The sequence shown here is derived from an EMBL/GenBank/DDBJ whole genome shotgun (WGS) entry which is preliminary data.</text>
</comment>
<proteinExistence type="predicted"/>
<name>A0ABP8KS56_9BACT</name>
<evidence type="ECO:0000313" key="2">
    <source>
        <dbReference type="EMBL" id="GAA4414197.1"/>
    </source>
</evidence>
<evidence type="ECO:0000313" key="3">
    <source>
        <dbReference type="Proteomes" id="UP001500936"/>
    </source>
</evidence>
<evidence type="ECO:0008006" key="4">
    <source>
        <dbReference type="Google" id="ProtNLM"/>
    </source>
</evidence>
<feature type="signal peptide" evidence="1">
    <location>
        <begin position="1"/>
        <end position="25"/>
    </location>
</feature>
<reference evidence="3" key="1">
    <citation type="journal article" date="2019" name="Int. J. Syst. Evol. Microbiol.">
        <title>The Global Catalogue of Microorganisms (GCM) 10K type strain sequencing project: providing services to taxonomists for standard genome sequencing and annotation.</title>
        <authorList>
            <consortium name="The Broad Institute Genomics Platform"/>
            <consortium name="The Broad Institute Genome Sequencing Center for Infectious Disease"/>
            <person name="Wu L."/>
            <person name="Ma J."/>
        </authorList>
    </citation>
    <scope>NUCLEOTIDE SEQUENCE [LARGE SCALE GENOMIC DNA]</scope>
    <source>
        <strain evidence="3">JCM 17925</strain>
    </source>
</reference>
<protein>
    <recommendedName>
        <fullName evidence="4">Por secretion system C-terminal sorting domain-containing protein</fullName>
    </recommendedName>
</protein>
<evidence type="ECO:0000256" key="1">
    <source>
        <dbReference type="SAM" id="SignalP"/>
    </source>
</evidence>
<keyword evidence="1" id="KW-0732">Signal</keyword>
<organism evidence="2 3">
    <name type="scientific">Nibrella viscosa</name>
    <dbReference type="NCBI Taxonomy" id="1084524"/>
    <lineage>
        <taxon>Bacteria</taxon>
        <taxon>Pseudomonadati</taxon>
        <taxon>Bacteroidota</taxon>
        <taxon>Cytophagia</taxon>
        <taxon>Cytophagales</taxon>
        <taxon>Spirosomataceae</taxon>
        <taxon>Nibrella</taxon>
    </lineage>
</organism>
<gene>
    <name evidence="2" type="ORF">GCM10023187_43340</name>
</gene>
<feature type="chain" id="PRO_5045120763" description="Por secretion system C-terminal sorting domain-containing protein" evidence="1">
    <location>
        <begin position="26"/>
        <end position="207"/>
    </location>
</feature>
<keyword evidence="3" id="KW-1185">Reference proteome</keyword>
<dbReference type="Proteomes" id="UP001500936">
    <property type="component" value="Unassembled WGS sequence"/>
</dbReference>
<sequence>MKKFRIKVAVLLAAWSLASMGGAMADDKNPGVSKVKVVKSEQKKFRLYTPEQGLQNVQPYYVTIMDPNGVLLYEGKVAKRGEAVTSFDLKNLPDGRYYLRASTNDWWMSQGLTIQNDNLIVDELDYNMLLKPAVETYDTNKYQVSFPSVSANEVKVWILNRWDEEVFADVISSERPHRFDLTRLPAGPYKFVVRLAQTDFIEPISIK</sequence>
<dbReference type="EMBL" id="BAABHB010000011">
    <property type="protein sequence ID" value="GAA4414197.1"/>
    <property type="molecule type" value="Genomic_DNA"/>
</dbReference>
<accession>A0ABP8KS56</accession>
<dbReference type="RefSeq" id="WP_345270090.1">
    <property type="nucleotide sequence ID" value="NZ_BAABHB010000011.1"/>
</dbReference>